<gene>
    <name evidence="1" type="ORF">SMRZ_LOCUS4055</name>
</gene>
<proteinExistence type="predicted"/>
<dbReference type="Proteomes" id="UP000277204">
    <property type="component" value="Unassembled WGS sequence"/>
</dbReference>
<evidence type="ECO:0000313" key="1">
    <source>
        <dbReference type="EMBL" id="VDO59860.1"/>
    </source>
</evidence>
<dbReference type="AlphaFoldDB" id="A0A183LJT5"/>
<name>A0A183LJT5_9TREM</name>
<protein>
    <submittedName>
        <fullName evidence="1">Uncharacterized protein</fullName>
    </submittedName>
</protein>
<organism evidence="1 2">
    <name type="scientific">Schistosoma margrebowiei</name>
    <dbReference type="NCBI Taxonomy" id="48269"/>
    <lineage>
        <taxon>Eukaryota</taxon>
        <taxon>Metazoa</taxon>
        <taxon>Spiralia</taxon>
        <taxon>Lophotrochozoa</taxon>
        <taxon>Platyhelminthes</taxon>
        <taxon>Trematoda</taxon>
        <taxon>Digenea</taxon>
        <taxon>Strigeidida</taxon>
        <taxon>Schistosomatoidea</taxon>
        <taxon>Schistosomatidae</taxon>
        <taxon>Schistosoma</taxon>
    </lineage>
</organism>
<keyword evidence="2" id="KW-1185">Reference proteome</keyword>
<reference evidence="1 2" key="1">
    <citation type="submission" date="2018-11" db="EMBL/GenBank/DDBJ databases">
        <authorList>
            <consortium name="Pathogen Informatics"/>
        </authorList>
    </citation>
    <scope>NUCLEOTIDE SEQUENCE [LARGE SCALE GENOMIC DNA]</scope>
    <source>
        <strain evidence="1 2">Zambia</strain>
    </source>
</reference>
<accession>A0A183LJT5</accession>
<sequence>MALPSDRLQLLFERHLELLVKFRTQLLNHSCFGDATEVDGLISELHIELGNETVVIHDVPSGSVLSIPEACPVMDSNSIIPEKACTDSNVSSSRKDPLVLPENVSHASSNNQEPGTVLLDADYHSDPLSTSDVPHKFGHNISEEPNFDLLISIIVQPHHPVSFSRFSVQYDKNILNTVKLIANWVCEDPTLFRGGGWARKNVKSGYQLRIFEKREVLGYSEKYPKNYSVKPNAILGLEMVLFSYWSIFTSRVVFLLVSIVQCYFLFYGTMWSA</sequence>
<evidence type="ECO:0000313" key="2">
    <source>
        <dbReference type="Proteomes" id="UP000277204"/>
    </source>
</evidence>
<dbReference type="EMBL" id="UZAI01001243">
    <property type="protein sequence ID" value="VDO59860.1"/>
    <property type="molecule type" value="Genomic_DNA"/>
</dbReference>